<evidence type="ECO:0000256" key="1">
    <source>
        <dbReference type="SAM" id="SignalP"/>
    </source>
</evidence>
<sequence>MIMKPVFSGTILAVTLGALAGAAQAEEVCMPAKEMKSALIDWYGEEPVPGQREDNNQLWASDQSGTWTLVKSMADGNACVMAQGDDWMAGLSGDKQLAALLD</sequence>
<accession>A0ABM9XA13</accession>
<evidence type="ECO:0000313" key="3">
    <source>
        <dbReference type="Proteomes" id="UP000003257"/>
    </source>
</evidence>
<dbReference type="EC" id="3.3.1.1" evidence="2"/>
<dbReference type="EMBL" id="ABID01000001">
    <property type="protein sequence ID" value="EDQ06367.1"/>
    <property type="molecule type" value="Genomic_DNA"/>
</dbReference>
<keyword evidence="2" id="KW-0378">Hydrolase</keyword>
<protein>
    <submittedName>
        <fullName evidence="2">S-adenosyl-L-homocysteine hydrolase</fullName>
        <ecNumber evidence="2">3.3.1.1</ecNumber>
    </submittedName>
</protein>
<proteinExistence type="predicted"/>
<dbReference type="GO" id="GO:0016787">
    <property type="term" value="F:hydrolase activity"/>
    <property type="evidence" value="ECO:0007669"/>
    <property type="project" value="UniProtKB-KW"/>
</dbReference>
<keyword evidence="3" id="KW-1185">Reference proteome</keyword>
<name>A0ABM9XA13_9RHOB</name>
<feature type="chain" id="PRO_5047122157" evidence="1">
    <location>
        <begin position="26"/>
        <end position="102"/>
    </location>
</feature>
<dbReference type="Proteomes" id="UP000003257">
    <property type="component" value="Unassembled WGS sequence"/>
</dbReference>
<gene>
    <name evidence="2" type="ORF">OIHEL45_06115</name>
</gene>
<feature type="signal peptide" evidence="1">
    <location>
        <begin position="1"/>
        <end position="25"/>
    </location>
</feature>
<reference evidence="2 3" key="1">
    <citation type="submission" date="2007-11" db="EMBL/GenBank/DDBJ databases">
        <authorList>
            <person name="Wagner-Dobler I."/>
            <person name="Ferriera S."/>
            <person name="Johnson J."/>
            <person name="Kravitz S."/>
            <person name="Beeson K."/>
            <person name="Sutton G."/>
            <person name="Rogers Y.-H."/>
            <person name="Friedman R."/>
            <person name="Frazier M."/>
            <person name="Venter J.C."/>
        </authorList>
    </citation>
    <scope>NUCLEOTIDE SEQUENCE [LARGE SCALE GENOMIC DNA]</scope>
    <source>
        <strain evidence="2 3">HEL-45</strain>
    </source>
</reference>
<comment type="caution">
    <text evidence="2">The sequence shown here is derived from an EMBL/GenBank/DDBJ whole genome shotgun (WGS) entry which is preliminary data.</text>
</comment>
<evidence type="ECO:0000313" key="2">
    <source>
        <dbReference type="EMBL" id="EDQ06367.1"/>
    </source>
</evidence>
<keyword evidence="1" id="KW-0732">Signal</keyword>
<organism evidence="2 3">
    <name type="scientific">Sulfitobacter indolifex HEL-45</name>
    <dbReference type="NCBI Taxonomy" id="391624"/>
    <lineage>
        <taxon>Bacteria</taxon>
        <taxon>Pseudomonadati</taxon>
        <taxon>Pseudomonadota</taxon>
        <taxon>Alphaproteobacteria</taxon>
        <taxon>Rhodobacterales</taxon>
        <taxon>Roseobacteraceae</taxon>
        <taxon>Sulfitobacter</taxon>
    </lineage>
</organism>